<accession>A0ABZ2HF02</accession>
<protein>
    <submittedName>
        <fullName evidence="6">FAD-binding oxidoreductase</fullName>
    </submittedName>
</protein>
<keyword evidence="2" id="KW-0285">Flavoprotein</keyword>
<dbReference type="InterPro" id="IPR016164">
    <property type="entry name" value="FAD-linked_Oxase-like_C"/>
</dbReference>
<gene>
    <name evidence="6" type="ORF">RZ517_12580</name>
</gene>
<feature type="domain" description="FAD-binding PCMH-type" evidence="5">
    <location>
        <begin position="53"/>
        <end position="229"/>
    </location>
</feature>
<dbReference type="InterPro" id="IPR006094">
    <property type="entry name" value="Oxid_FAD_bind_N"/>
</dbReference>
<comment type="similarity">
    <text evidence="1">Belongs to the oxygen-dependent FAD-linked oxidoreductase family.</text>
</comment>
<evidence type="ECO:0000256" key="1">
    <source>
        <dbReference type="ARBA" id="ARBA00005466"/>
    </source>
</evidence>
<dbReference type="Gene3D" id="1.10.45.10">
    <property type="entry name" value="Vanillyl-alcohol Oxidase, Chain A, domain 4"/>
    <property type="match status" value="1"/>
</dbReference>
<sequence length="495" mass="54597">MRKLSRRALLLGGGALIGGLATHRLGADLPSYDGVSWIKPSGAEGTLNDASGLSETPIHKHLILENSRGDALVEALRDEIRIARTSGRAVNVSAARHSMGAQAIPRDGHAITYQGGFVEPDTDAGTYRVQAGTTWAEVIAALDPIGFGPKVMQSNHDFGVAATFCVNAHGWPVKMGPMGATVQSFDMVLADGELVTCSRTQNADLFGQTMGGYGLTGAITEMVVEMERNTRLAPTFEEFPAKEYGTRFVEVLLDPAVTMAYGRLNVERESFFEKALMITYRATEDQSDLPAASGSGAMAHIASRVYRWQLGNEPAKSLRWWFETDLGPSIGDGVATRNSLMNEPVLTLDDRNPDRTDILHEYFVSPERFAEFVDLCQRVIPGSFQEFLNVTLRYIDTDPDSWLSYAPVPRIAAVMSFSQEMTRRGEADMARMTRELIDGVIAIGGTYYLPYRPHATVTQMRRGYPRAQEFAEAKRALDPSLVFRNHLWDQYLSQL</sequence>
<dbReference type="InterPro" id="IPR016166">
    <property type="entry name" value="FAD-bd_PCMH"/>
</dbReference>
<dbReference type="InterPro" id="IPR016169">
    <property type="entry name" value="FAD-bd_PCMH_sub2"/>
</dbReference>
<evidence type="ECO:0000256" key="3">
    <source>
        <dbReference type="ARBA" id="ARBA00022827"/>
    </source>
</evidence>
<organism evidence="6 7">
    <name type="scientific">Roseovarius phycicola</name>
    <dbReference type="NCBI Taxonomy" id="3080976"/>
    <lineage>
        <taxon>Bacteria</taxon>
        <taxon>Pseudomonadati</taxon>
        <taxon>Pseudomonadota</taxon>
        <taxon>Alphaproteobacteria</taxon>
        <taxon>Rhodobacterales</taxon>
        <taxon>Roseobacteraceae</taxon>
        <taxon>Roseovarius</taxon>
    </lineage>
</organism>
<evidence type="ECO:0000256" key="4">
    <source>
        <dbReference type="ARBA" id="ARBA00023002"/>
    </source>
</evidence>
<dbReference type="SUPFAM" id="SSF55103">
    <property type="entry name" value="FAD-linked oxidases, C-terminal domain"/>
    <property type="match status" value="1"/>
</dbReference>
<dbReference type="PANTHER" id="PTHR13878">
    <property type="entry name" value="GULONOLACTONE OXIDASE"/>
    <property type="match status" value="1"/>
</dbReference>
<keyword evidence="7" id="KW-1185">Reference proteome</keyword>
<dbReference type="InterPro" id="IPR050432">
    <property type="entry name" value="FAD-linked_Oxidoreductases_BP"/>
</dbReference>
<keyword evidence="4" id="KW-0560">Oxidoreductase</keyword>
<dbReference type="InterPro" id="IPR016171">
    <property type="entry name" value="Vanillyl_alc_oxidase_C-sub2"/>
</dbReference>
<evidence type="ECO:0000256" key="2">
    <source>
        <dbReference type="ARBA" id="ARBA00022630"/>
    </source>
</evidence>
<dbReference type="EMBL" id="CP146069">
    <property type="protein sequence ID" value="WWR45623.1"/>
    <property type="molecule type" value="Genomic_DNA"/>
</dbReference>
<dbReference type="Gene3D" id="3.30.465.10">
    <property type="match status" value="1"/>
</dbReference>
<dbReference type="PROSITE" id="PS51387">
    <property type="entry name" value="FAD_PCMH"/>
    <property type="match status" value="1"/>
</dbReference>
<keyword evidence="3" id="KW-0274">FAD</keyword>
<evidence type="ECO:0000313" key="7">
    <source>
        <dbReference type="Proteomes" id="UP001364156"/>
    </source>
</evidence>
<dbReference type="PANTHER" id="PTHR13878:SF53">
    <property type="entry name" value="CYTOKININ DEHYDROGENASE 6"/>
    <property type="match status" value="1"/>
</dbReference>
<reference evidence="6 7" key="1">
    <citation type="submission" date="2023-10" db="EMBL/GenBank/DDBJ databases">
        <title>Roseovarius strain S88 nov., isolated from a marine algae.</title>
        <authorList>
            <person name="Lee M.W."/>
            <person name="Lee J.K."/>
            <person name="Kim J.M."/>
            <person name="Choi D.G."/>
            <person name="Baek J.H."/>
            <person name="Bayburt H."/>
            <person name="Jung J.J."/>
            <person name="Han D.M."/>
            <person name="Jeon C.O."/>
        </authorList>
    </citation>
    <scope>NUCLEOTIDE SEQUENCE [LARGE SCALE GENOMIC DNA]</scope>
    <source>
        <strain evidence="6 7">S88</strain>
    </source>
</reference>
<name>A0ABZ2HF02_9RHOB</name>
<dbReference type="Proteomes" id="UP001364156">
    <property type="component" value="Chromosome"/>
</dbReference>
<proteinExistence type="inferred from homology"/>
<dbReference type="RefSeq" id="WP_338548544.1">
    <property type="nucleotide sequence ID" value="NZ_CP146069.1"/>
</dbReference>
<dbReference type="Pfam" id="PF01565">
    <property type="entry name" value="FAD_binding_4"/>
    <property type="match status" value="1"/>
</dbReference>
<evidence type="ECO:0000313" key="6">
    <source>
        <dbReference type="EMBL" id="WWR45623.1"/>
    </source>
</evidence>
<dbReference type="InterPro" id="IPR036318">
    <property type="entry name" value="FAD-bd_PCMH-like_sf"/>
</dbReference>
<evidence type="ECO:0000259" key="5">
    <source>
        <dbReference type="PROSITE" id="PS51387"/>
    </source>
</evidence>
<dbReference type="SUPFAM" id="SSF56176">
    <property type="entry name" value="FAD-binding/transporter-associated domain-like"/>
    <property type="match status" value="1"/>
</dbReference>